<feature type="region of interest" description="Disordered" evidence="1">
    <location>
        <begin position="52"/>
        <end position="71"/>
    </location>
</feature>
<evidence type="ECO:0000313" key="3">
    <source>
        <dbReference type="Proteomes" id="UP000048908"/>
    </source>
</evidence>
<gene>
    <name evidence="2" type="ORF">JAN5088_00425</name>
</gene>
<name>A0A0M6XM85_9RHOB</name>
<feature type="compositionally biased region" description="Basic and acidic residues" evidence="1">
    <location>
        <begin position="62"/>
        <end position="71"/>
    </location>
</feature>
<protein>
    <submittedName>
        <fullName evidence="2">Uncharacterized protein</fullName>
    </submittedName>
</protein>
<dbReference type="STRING" id="282197.SAMN04488517_11919"/>
<dbReference type="Proteomes" id="UP000048908">
    <property type="component" value="Unassembled WGS sequence"/>
</dbReference>
<dbReference type="AlphaFoldDB" id="A0A0M6XM85"/>
<evidence type="ECO:0000256" key="1">
    <source>
        <dbReference type="SAM" id="MobiDB-lite"/>
    </source>
</evidence>
<accession>A0A0M6XM85</accession>
<dbReference type="RefSeq" id="WP_055681162.1">
    <property type="nucleotide sequence ID" value="NZ_CXPG01000010.1"/>
</dbReference>
<evidence type="ECO:0000313" key="2">
    <source>
        <dbReference type="EMBL" id="CTQ31667.1"/>
    </source>
</evidence>
<proteinExistence type="predicted"/>
<dbReference type="EMBL" id="CXPG01000010">
    <property type="protein sequence ID" value="CTQ31667.1"/>
    <property type="molecule type" value="Genomic_DNA"/>
</dbReference>
<keyword evidence="3" id="KW-1185">Reference proteome</keyword>
<reference evidence="2 3" key="1">
    <citation type="submission" date="2015-07" db="EMBL/GenBank/DDBJ databases">
        <authorList>
            <person name="Noorani M."/>
        </authorList>
    </citation>
    <scope>NUCLEOTIDE SEQUENCE [LARGE SCALE GENOMIC DNA]</scope>
    <source>
        <strain evidence="2 3">CECT 5088</strain>
    </source>
</reference>
<organism evidence="2 3">
    <name type="scientific">Jannaschia rubra</name>
    <dbReference type="NCBI Taxonomy" id="282197"/>
    <lineage>
        <taxon>Bacteria</taxon>
        <taxon>Pseudomonadati</taxon>
        <taxon>Pseudomonadota</taxon>
        <taxon>Alphaproteobacteria</taxon>
        <taxon>Rhodobacterales</taxon>
        <taxon>Roseobacteraceae</taxon>
        <taxon>Jannaschia</taxon>
    </lineage>
</organism>
<dbReference type="OrthoDB" id="361944at2"/>
<sequence>MTDNKRKSISRAEEARIQKMIARDPDAPEATDEQMAQAKLFAAAFPALAGRMRKNVGSRPRSKMEGEKHEP</sequence>